<dbReference type="Gene3D" id="3.30.160.660">
    <property type="match status" value="1"/>
</dbReference>
<dbReference type="EMBL" id="LFBV01000001">
    <property type="protein sequence ID" value="OKH96203.1"/>
    <property type="molecule type" value="Genomic_DNA"/>
</dbReference>
<feature type="domain" description="YcaO" evidence="1">
    <location>
        <begin position="398"/>
        <end position="782"/>
    </location>
</feature>
<dbReference type="InterPro" id="IPR027624">
    <property type="entry name" value="TOMM_cyclo_SagD"/>
</dbReference>
<dbReference type="Gene3D" id="3.30.40.250">
    <property type="match status" value="1"/>
</dbReference>
<dbReference type="AlphaFoldDB" id="A0A1Q4VEE4"/>
<evidence type="ECO:0000259" key="1">
    <source>
        <dbReference type="PROSITE" id="PS51664"/>
    </source>
</evidence>
<dbReference type="SUPFAM" id="SSF69572">
    <property type="entry name" value="Activating enzymes of the ubiquitin-like proteins"/>
    <property type="match status" value="1"/>
</dbReference>
<gene>
    <name evidence="2" type="ORF">AB852_06065</name>
</gene>
<dbReference type="Proteomes" id="UP000186455">
    <property type="component" value="Unassembled WGS sequence"/>
</dbReference>
<dbReference type="NCBIfam" id="TIGR03604">
    <property type="entry name" value="TOMM_cyclo_SagD"/>
    <property type="match status" value="1"/>
</dbReference>
<accession>A0A1Q4VEE4</accession>
<dbReference type="PANTHER" id="PTHR37809:SF1">
    <property type="entry name" value="RIBOSOMAL PROTEIN S12 METHYLTHIOTRANSFERASE ACCESSORY FACTOR YCAO"/>
    <property type="match status" value="1"/>
</dbReference>
<dbReference type="Gene3D" id="3.90.930.60">
    <property type="match status" value="1"/>
</dbReference>
<dbReference type="STRING" id="1048205.AB852_06065"/>
<protein>
    <recommendedName>
        <fullName evidence="1">YcaO domain-containing protein</fullName>
    </recommendedName>
</protein>
<sequence length="782" mass="84353">MDTGDAGTDEGPRIGFRRHLRAEVVPGEAVYLLSARRVIALHGPHVPALARLLDGTRTLPRLLRDAAREVPAEDARRALDELDRAGLIGRVDTDAAAGATPRAHDNACAAQAYWELAGLDGPGTEATVSGSPVDLVTVGRADLAEARSACEAAGLLVAGEDTGPAALGLVLCDDYLDPGLARIDAEHRALGRPWLLADPYGVEVRVGPVFRPDGPCWSCLAQRLRLHRRAEEPLRNALGLSGPVARPATSLPATRLLGLHRAALEAVKWLAGVRGPDQSAVCVVDTLTQGSTHHPLSRRPQCPACGDDGLVAARAWQPVVPRSRAKADHRGGDRALSSAQMLAAHGHLVSGATGVVSDLRRPPSLPDGVHAYLSGWNPAFAPRTLSQLRGGLRSMSGGKGLTDTDARVSALCEAVERYSATRQGDEAVRLDTYAALGDEAVHPDDIQLFADWQFRERDEWNAAHGAFHQVPLPFDEHEPVEWTPVWSLTHRRHRLLPTSMLYFDACPDGPPDALVADSNGQAAGSSPEDALLQGFYELVERDAVALWWYNRTRHPAVDLDAFDEPWLAALRGTYRALGRELWALDVTSDLGVPVVAAVSRRTDRADGADRADGTGRAAEDILLGFGAHPDPRVALRRAVTELGQFLPAVPGPETPGGRYAAGVPTDLATWWSEATVVGHPYLRPDPAAPPTLPGTHPYQRRDDLRADVEAVEELVRERGMELLVLDQTRPDVGIPVMKVIVPGLRHFWARLGPGRLYDVPVALGRLGRPRRRDELNPVSLFL</sequence>
<dbReference type="NCBIfam" id="TIGR00702">
    <property type="entry name" value="YcaO-type kinase domain"/>
    <property type="match status" value="1"/>
</dbReference>
<dbReference type="InterPro" id="IPR022291">
    <property type="entry name" value="Bacteriocin_synth_cyclodeHase"/>
</dbReference>
<evidence type="ECO:0000313" key="2">
    <source>
        <dbReference type="EMBL" id="OKH96203.1"/>
    </source>
</evidence>
<dbReference type="Gene3D" id="3.40.50.720">
    <property type="entry name" value="NAD(P)-binding Rossmann-like Domain"/>
    <property type="match status" value="1"/>
</dbReference>
<name>A0A1Q4VEE4_9ACTN</name>
<comment type="caution">
    <text evidence="2">The sequence shown here is derived from an EMBL/GenBank/DDBJ whole genome shotgun (WGS) entry which is preliminary data.</text>
</comment>
<organism evidence="2 3">
    <name type="scientific">Streptomyces uncialis</name>
    <dbReference type="NCBI Taxonomy" id="1048205"/>
    <lineage>
        <taxon>Bacteria</taxon>
        <taxon>Bacillati</taxon>
        <taxon>Actinomycetota</taxon>
        <taxon>Actinomycetes</taxon>
        <taxon>Kitasatosporales</taxon>
        <taxon>Streptomycetaceae</taxon>
        <taxon>Streptomyces</taxon>
    </lineage>
</organism>
<dbReference type="NCBIfam" id="TIGR03882">
    <property type="entry name" value="cyclo_dehyd_2"/>
    <property type="match status" value="1"/>
</dbReference>
<dbReference type="RefSeq" id="WP_073784348.1">
    <property type="nucleotide sequence ID" value="NZ_LFBV01000001.1"/>
</dbReference>
<dbReference type="Pfam" id="PF02624">
    <property type="entry name" value="YcaO"/>
    <property type="match status" value="1"/>
</dbReference>
<keyword evidence="3" id="KW-1185">Reference proteome</keyword>
<dbReference type="InterPro" id="IPR035985">
    <property type="entry name" value="Ubiquitin-activating_enz"/>
</dbReference>
<dbReference type="PANTHER" id="PTHR37809">
    <property type="entry name" value="RIBOSOMAL PROTEIN S12 METHYLTHIOTRANSFERASE ACCESSORY FACTOR YCAO"/>
    <property type="match status" value="1"/>
</dbReference>
<reference evidence="2 3" key="1">
    <citation type="submission" date="2015-06" db="EMBL/GenBank/DDBJ databases">
        <title>Cloning and characterization of the uncialamcin biosynthetic gene cluster.</title>
        <authorList>
            <person name="Yan X."/>
            <person name="Huang T."/>
            <person name="Ge H."/>
            <person name="Shen B."/>
        </authorList>
    </citation>
    <scope>NUCLEOTIDE SEQUENCE [LARGE SCALE GENOMIC DNA]</scope>
    <source>
        <strain evidence="2 3">DCA2648</strain>
    </source>
</reference>
<evidence type="ECO:0000313" key="3">
    <source>
        <dbReference type="Proteomes" id="UP000186455"/>
    </source>
</evidence>
<dbReference type="Gene3D" id="3.30.1330.230">
    <property type="match status" value="1"/>
</dbReference>
<proteinExistence type="predicted"/>
<dbReference type="PROSITE" id="PS51664">
    <property type="entry name" value="YCAO"/>
    <property type="match status" value="1"/>
</dbReference>
<dbReference type="GO" id="GO:0008641">
    <property type="term" value="F:ubiquitin-like modifier activating enzyme activity"/>
    <property type="evidence" value="ECO:0007669"/>
    <property type="project" value="InterPro"/>
</dbReference>
<dbReference type="InterPro" id="IPR003776">
    <property type="entry name" value="YcaO-like_dom"/>
</dbReference>